<feature type="transmembrane region" description="Helical" evidence="8">
    <location>
        <begin position="238"/>
        <end position="258"/>
    </location>
</feature>
<dbReference type="InterPro" id="IPR013525">
    <property type="entry name" value="ABC2_TM"/>
</dbReference>
<dbReference type="PROSITE" id="PS51012">
    <property type="entry name" value="ABC_TM2"/>
    <property type="match status" value="1"/>
</dbReference>
<dbReference type="AlphaFoldDB" id="A0A931EYW2"/>
<keyword evidence="4" id="KW-1003">Cell membrane</keyword>
<feature type="transmembrane region" description="Helical" evidence="8">
    <location>
        <begin position="264"/>
        <end position="284"/>
    </location>
</feature>
<dbReference type="InterPro" id="IPR047817">
    <property type="entry name" value="ABC2_TM_bact-type"/>
</dbReference>
<dbReference type="PANTHER" id="PTHR30294:SF38">
    <property type="entry name" value="TRANSPORT PERMEASE PROTEIN"/>
    <property type="match status" value="1"/>
</dbReference>
<dbReference type="Pfam" id="PF12698">
    <property type="entry name" value="ABC2_membrane_3"/>
    <property type="match status" value="1"/>
</dbReference>
<feature type="transmembrane region" description="Helical" evidence="8">
    <location>
        <begin position="184"/>
        <end position="208"/>
    </location>
</feature>
<evidence type="ECO:0000313" key="11">
    <source>
        <dbReference type="Proteomes" id="UP000605361"/>
    </source>
</evidence>
<feature type="transmembrane region" description="Helical" evidence="8">
    <location>
        <begin position="296"/>
        <end position="316"/>
    </location>
</feature>
<dbReference type="GO" id="GO:0005886">
    <property type="term" value="C:plasma membrane"/>
    <property type="evidence" value="ECO:0007669"/>
    <property type="project" value="UniProtKB-SubCell"/>
</dbReference>
<evidence type="ECO:0000256" key="7">
    <source>
        <dbReference type="ARBA" id="ARBA00023136"/>
    </source>
</evidence>
<evidence type="ECO:0000256" key="1">
    <source>
        <dbReference type="ARBA" id="ARBA00004651"/>
    </source>
</evidence>
<feature type="domain" description="ABC transmembrane type-2" evidence="9">
    <location>
        <begin position="150"/>
        <end position="374"/>
    </location>
</feature>
<evidence type="ECO:0000256" key="5">
    <source>
        <dbReference type="ARBA" id="ARBA00022692"/>
    </source>
</evidence>
<keyword evidence="6 8" id="KW-1133">Transmembrane helix</keyword>
<feature type="transmembrane region" description="Helical" evidence="8">
    <location>
        <begin position="20"/>
        <end position="40"/>
    </location>
</feature>
<evidence type="ECO:0000259" key="9">
    <source>
        <dbReference type="PROSITE" id="PS51012"/>
    </source>
</evidence>
<evidence type="ECO:0000313" key="10">
    <source>
        <dbReference type="EMBL" id="MBF8186922.1"/>
    </source>
</evidence>
<keyword evidence="7 8" id="KW-0472">Membrane</keyword>
<comment type="caution">
    <text evidence="10">The sequence shown here is derived from an EMBL/GenBank/DDBJ whole genome shotgun (WGS) entry which is preliminary data.</text>
</comment>
<reference evidence="10" key="1">
    <citation type="submission" date="2020-11" db="EMBL/GenBank/DDBJ databases">
        <title>Whole-genome analyses of Nonomuraea sp. K274.</title>
        <authorList>
            <person name="Veyisoglu A."/>
        </authorList>
    </citation>
    <scope>NUCLEOTIDE SEQUENCE</scope>
    <source>
        <strain evidence="10">K274</strain>
    </source>
</reference>
<gene>
    <name evidence="10" type="ORF">ITP53_14465</name>
</gene>
<dbReference type="Proteomes" id="UP000605361">
    <property type="component" value="Unassembled WGS sequence"/>
</dbReference>
<keyword evidence="3" id="KW-0813">Transport</keyword>
<organism evidence="10 11">
    <name type="scientific">Nonomuraea cypriaca</name>
    <dbReference type="NCBI Taxonomy" id="1187855"/>
    <lineage>
        <taxon>Bacteria</taxon>
        <taxon>Bacillati</taxon>
        <taxon>Actinomycetota</taxon>
        <taxon>Actinomycetes</taxon>
        <taxon>Streptosporangiales</taxon>
        <taxon>Streptosporangiaceae</taxon>
        <taxon>Nonomuraea</taxon>
    </lineage>
</organism>
<comment type="subcellular location">
    <subcellularLocation>
        <location evidence="1">Cell membrane</location>
        <topology evidence="1">Multi-pass membrane protein</topology>
    </subcellularLocation>
</comment>
<name>A0A931EYW2_9ACTN</name>
<evidence type="ECO:0000256" key="4">
    <source>
        <dbReference type="ARBA" id="ARBA00022475"/>
    </source>
</evidence>
<comment type="similarity">
    <text evidence="2">Belongs to the ABC-2 integral membrane protein family.</text>
</comment>
<protein>
    <submittedName>
        <fullName evidence="10">ABC transporter permease</fullName>
    </submittedName>
</protein>
<dbReference type="PANTHER" id="PTHR30294">
    <property type="entry name" value="MEMBRANE COMPONENT OF ABC TRANSPORTER YHHJ-RELATED"/>
    <property type="match status" value="1"/>
</dbReference>
<evidence type="ECO:0000256" key="6">
    <source>
        <dbReference type="ARBA" id="ARBA00022989"/>
    </source>
</evidence>
<evidence type="ECO:0000256" key="8">
    <source>
        <dbReference type="SAM" id="Phobius"/>
    </source>
</evidence>
<keyword evidence="11" id="KW-1185">Reference proteome</keyword>
<sequence length="379" mass="39113">MVAALVAANLRRQGRDRIGLFFIVILPFVIITVVGLALGGHSSDVQRFRLGLVVEGTGAGSAELITSLVEHPGLTVAKVAGGERELRRQIGQGSLVAGLVVPEGADSTAAALRFVMVENSGEAAVVRNNVHAALGRYGALADARRVAEAVGVTPAQVDTAVAETDPIFADIRIVPGAESLRLGFAYTAPANLVLFTFINSAAVAGALVETRRLGISRRSLAAPVRPGVLLAGEAVSRYLIALLQALLVVVVTALLFGVEWGPPAGVLVVTAAFCLVATGVAMLVGSLAKTGLQAAALAPPIGIMLGMLGGCMWPLLIVPPVLRAAGHVFPHAWAMDALLALPLRGLDGALTPLAVLLGMGIALTAGSMFMFRRSVMRMR</sequence>
<feature type="transmembrane region" description="Helical" evidence="8">
    <location>
        <begin position="349"/>
        <end position="371"/>
    </location>
</feature>
<dbReference type="InterPro" id="IPR051449">
    <property type="entry name" value="ABC-2_transporter_component"/>
</dbReference>
<accession>A0A931EYW2</accession>
<keyword evidence="5 8" id="KW-0812">Transmembrane</keyword>
<dbReference type="EMBL" id="JADOGI010000035">
    <property type="protein sequence ID" value="MBF8186922.1"/>
    <property type="molecule type" value="Genomic_DNA"/>
</dbReference>
<dbReference type="GO" id="GO:0140359">
    <property type="term" value="F:ABC-type transporter activity"/>
    <property type="evidence" value="ECO:0007669"/>
    <property type="project" value="InterPro"/>
</dbReference>
<evidence type="ECO:0000256" key="2">
    <source>
        <dbReference type="ARBA" id="ARBA00007783"/>
    </source>
</evidence>
<evidence type="ECO:0000256" key="3">
    <source>
        <dbReference type="ARBA" id="ARBA00022448"/>
    </source>
</evidence>
<proteinExistence type="inferred from homology"/>